<evidence type="ECO:0008006" key="4">
    <source>
        <dbReference type="Google" id="ProtNLM"/>
    </source>
</evidence>
<gene>
    <name evidence="2" type="ORF">FA13DRAFT_111638</name>
</gene>
<dbReference type="Proteomes" id="UP000298030">
    <property type="component" value="Unassembled WGS sequence"/>
</dbReference>
<evidence type="ECO:0000313" key="2">
    <source>
        <dbReference type="EMBL" id="TEB33767.1"/>
    </source>
</evidence>
<dbReference type="AlphaFoldDB" id="A0A4Y7THU9"/>
<feature type="signal peptide" evidence="1">
    <location>
        <begin position="1"/>
        <end position="26"/>
    </location>
</feature>
<organism evidence="2 3">
    <name type="scientific">Coprinellus micaceus</name>
    <name type="common">Glistening ink-cap mushroom</name>
    <name type="synonym">Coprinus micaceus</name>
    <dbReference type="NCBI Taxonomy" id="71717"/>
    <lineage>
        <taxon>Eukaryota</taxon>
        <taxon>Fungi</taxon>
        <taxon>Dikarya</taxon>
        <taxon>Basidiomycota</taxon>
        <taxon>Agaricomycotina</taxon>
        <taxon>Agaricomycetes</taxon>
        <taxon>Agaricomycetidae</taxon>
        <taxon>Agaricales</taxon>
        <taxon>Agaricineae</taxon>
        <taxon>Psathyrellaceae</taxon>
        <taxon>Coprinellus</taxon>
    </lineage>
</organism>
<proteinExistence type="predicted"/>
<evidence type="ECO:0000313" key="3">
    <source>
        <dbReference type="Proteomes" id="UP000298030"/>
    </source>
</evidence>
<reference evidence="2 3" key="1">
    <citation type="journal article" date="2019" name="Nat. Ecol. Evol.">
        <title>Megaphylogeny resolves global patterns of mushroom evolution.</title>
        <authorList>
            <person name="Varga T."/>
            <person name="Krizsan K."/>
            <person name="Foldi C."/>
            <person name="Dima B."/>
            <person name="Sanchez-Garcia M."/>
            <person name="Sanchez-Ramirez S."/>
            <person name="Szollosi G.J."/>
            <person name="Szarkandi J.G."/>
            <person name="Papp V."/>
            <person name="Albert L."/>
            <person name="Andreopoulos W."/>
            <person name="Angelini C."/>
            <person name="Antonin V."/>
            <person name="Barry K.W."/>
            <person name="Bougher N.L."/>
            <person name="Buchanan P."/>
            <person name="Buyck B."/>
            <person name="Bense V."/>
            <person name="Catcheside P."/>
            <person name="Chovatia M."/>
            <person name="Cooper J."/>
            <person name="Damon W."/>
            <person name="Desjardin D."/>
            <person name="Finy P."/>
            <person name="Geml J."/>
            <person name="Haridas S."/>
            <person name="Hughes K."/>
            <person name="Justo A."/>
            <person name="Karasinski D."/>
            <person name="Kautmanova I."/>
            <person name="Kiss B."/>
            <person name="Kocsube S."/>
            <person name="Kotiranta H."/>
            <person name="LaButti K.M."/>
            <person name="Lechner B.E."/>
            <person name="Liimatainen K."/>
            <person name="Lipzen A."/>
            <person name="Lukacs Z."/>
            <person name="Mihaltcheva S."/>
            <person name="Morgado L.N."/>
            <person name="Niskanen T."/>
            <person name="Noordeloos M.E."/>
            <person name="Ohm R.A."/>
            <person name="Ortiz-Santana B."/>
            <person name="Ovrebo C."/>
            <person name="Racz N."/>
            <person name="Riley R."/>
            <person name="Savchenko A."/>
            <person name="Shiryaev A."/>
            <person name="Soop K."/>
            <person name="Spirin V."/>
            <person name="Szebenyi C."/>
            <person name="Tomsovsky M."/>
            <person name="Tulloss R.E."/>
            <person name="Uehling J."/>
            <person name="Grigoriev I.V."/>
            <person name="Vagvolgyi C."/>
            <person name="Papp T."/>
            <person name="Martin F.M."/>
            <person name="Miettinen O."/>
            <person name="Hibbett D.S."/>
            <person name="Nagy L.G."/>
        </authorList>
    </citation>
    <scope>NUCLEOTIDE SEQUENCE [LARGE SCALE GENOMIC DNA]</scope>
    <source>
        <strain evidence="2 3">FP101781</strain>
    </source>
</reference>
<dbReference type="EMBL" id="QPFP01000011">
    <property type="protein sequence ID" value="TEB33767.1"/>
    <property type="molecule type" value="Genomic_DNA"/>
</dbReference>
<keyword evidence="1" id="KW-0732">Signal</keyword>
<comment type="caution">
    <text evidence="2">The sequence shown here is derived from an EMBL/GenBank/DDBJ whole genome shotgun (WGS) entry which is preliminary data.</text>
</comment>
<name>A0A4Y7THU9_COPMI</name>
<evidence type="ECO:0000256" key="1">
    <source>
        <dbReference type="SAM" id="SignalP"/>
    </source>
</evidence>
<feature type="chain" id="PRO_5021306954" description="Secreted protein" evidence="1">
    <location>
        <begin position="27"/>
        <end position="134"/>
    </location>
</feature>
<accession>A0A4Y7THU9</accession>
<sequence>MISGTFHGFRRSICLLALFSFLEVLTILDDSFPCVSSSSRPTPRTRSNDEYTVVTTYGLHLITVRPYLEHQCPRSRRPTASCTKQLKCNCSYWAASKYRQTRNMVVHCGGLRVQPPHRNRQLGVRSNDFQNKPD</sequence>
<keyword evidence="3" id="KW-1185">Reference proteome</keyword>
<protein>
    <recommendedName>
        <fullName evidence="4">Secreted protein</fullName>
    </recommendedName>
</protein>